<dbReference type="eggNOG" id="KOG4130">
    <property type="taxonomic scope" value="Eukaryota"/>
</dbReference>
<reference evidence="13 14" key="1">
    <citation type="journal article" date="2010" name="Science">
        <title>Genomic analysis of organismal complexity in the multicellular green alga Volvox carteri.</title>
        <authorList>
            <person name="Prochnik S.E."/>
            <person name="Umen J."/>
            <person name="Nedelcu A.M."/>
            <person name="Hallmann A."/>
            <person name="Miller S.M."/>
            <person name="Nishii I."/>
            <person name="Ferris P."/>
            <person name="Kuo A."/>
            <person name="Mitros T."/>
            <person name="Fritz-Laylin L.K."/>
            <person name="Hellsten U."/>
            <person name="Chapman J."/>
            <person name="Simakov O."/>
            <person name="Rensing S.A."/>
            <person name="Terry A."/>
            <person name="Pangilinan J."/>
            <person name="Kapitonov V."/>
            <person name="Jurka J."/>
            <person name="Salamov A."/>
            <person name="Shapiro H."/>
            <person name="Schmutz J."/>
            <person name="Grimwood J."/>
            <person name="Lindquist E."/>
            <person name="Lucas S."/>
            <person name="Grigoriev I.V."/>
            <person name="Schmitt R."/>
            <person name="Kirk D."/>
            <person name="Rokhsar D.S."/>
        </authorList>
    </citation>
    <scope>NUCLEOTIDE SEQUENCE [LARGE SCALE GENOMIC DNA]</scope>
    <source>
        <strain evidence="14">f. Nagariensis / Eve</strain>
    </source>
</reference>
<dbReference type="Proteomes" id="UP000001058">
    <property type="component" value="Unassembled WGS sequence"/>
</dbReference>
<dbReference type="KEGG" id="vcn:VOLCADRAFT_32069"/>
<comment type="catalytic activity">
    <reaction evidence="9">
        <text>Hydrolyzes the peptide bond -P2-(S-farnesyl or geranylgeranyl)C-P1'-P2'-P3'-COOH where P1' and P2' are amino acids with aliphatic sidechains and P3' is any C-terminal residue.</text>
        <dbReference type="EC" id="3.4.26.1"/>
    </reaction>
</comment>
<dbReference type="GeneID" id="9616974"/>
<dbReference type="OrthoDB" id="271604at2759"/>
<evidence type="ECO:0000256" key="10">
    <source>
        <dbReference type="ARBA" id="ARBA00049729"/>
    </source>
</evidence>
<dbReference type="EMBL" id="GL378360">
    <property type="protein sequence ID" value="EFJ44992.1"/>
    <property type="molecule type" value="Genomic_DNA"/>
</dbReference>
<keyword evidence="4 11" id="KW-0812">Transmembrane</keyword>
<keyword evidence="3" id="KW-0645">Protease</keyword>
<dbReference type="PANTHER" id="PTHR13046:SF0">
    <property type="entry name" value="CAAX PRENYL PROTEASE 2"/>
    <property type="match status" value="1"/>
</dbReference>
<evidence type="ECO:0000256" key="9">
    <source>
        <dbReference type="ARBA" id="ARBA00047280"/>
    </source>
</evidence>
<feature type="non-terminal residue" evidence="13">
    <location>
        <position position="1"/>
    </location>
</feature>
<dbReference type="RefSeq" id="XP_002953963.1">
    <property type="nucleotide sequence ID" value="XM_002953917.1"/>
</dbReference>
<keyword evidence="8 11" id="KW-0472">Membrane</keyword>
<accession>D8U5F2</accession>
<keyword evidence="7 11" id="KW-1133">Transmembrane helix</keyword>
<comment type="similarity">
    <text evidence="2">Belongs to the peptidase U48 family.</text>
</comment>
<dbReference type="STRING" id="3068.D8U5F2"/>
<feature type="transmembrane region" description="Helical" evidence="11">
    <location>
        <begin position="188"/>
        <end position="212"/>
    </location>
</feature>
<gene>
    <name evidence="13" type="ORF">VOLCADRAFT_32069</name>
</gene>
<evidence type="ECO:0000256" key="11">
    <source>
        <dbReference type="SAM" id="Phobius"/>
    </source>
</evidence>
<evidence type="ECO:0000256" key="6">
    <source>
        <dbReference type="ARBA" id="ARBA00022824"/>
    </source>
</evidence>
<evidence type="ECO:0000256" key="7">
    <source>
        <dbReference type="ARBA" id="ARBA00022989"/>
    </source>
</evidence>
<dbReference type="EC" id="3.4.26.1" evidence="10"/>
<protein>
    <recommendedName>
        <fullName evidence="10">intramembrane prenyl-peptidase Rce1</fullName>
        <ecNumber evidence="10">3.4.26.1</ecNumber>
    </recommendedName>
</protein>
<dbReference type="GO" id="GO:0004222">
    <property type="term" value="F:metalloendopeptidase activity"/>
    <property type="evidence" value="ECO:0007669"/>
    <property type="project" value="InterPro"/>
</dbReference>
<keyword evidence="5" id="KW-0378">Hydrolase</keyword>
<evidence type="ECO:0000256" key="3">
    <source>
        <dbReference type="ARBA" id="ARBA00022670"/>
    </source>
</evidence>
<feature type="transmembrane region" description="Helical" evidence="11">
    <location>
        <begin position="75"/>
        <end position="92"/>
    </location>
</feature>
<evidence type="ECO:0000256" key="2">
    <source>
        <dbReference type="ARBA" id="ARBA00006897"/>
    </source>
</evidence>
<comment type="subcellular location">
    <subcellularLocation>
        <location evidence="1">Endoplasmic reticulum membrane</location>
        <topology evidence="1">Multi-pass membrane protein</topology>
    </subcellularLocation>
</comment>
<evidence type="ECO:0000256" key="8">
    <source>
        <dbReference type="ARBA" id="ARBA00023136"/>
    </source>
</evidence>
<dbReference type="InParanoid" id="D8U5F2"/>
<feature type="transmembrane region" description="Helical" evidence="11">
    <location>
        <begin position="37"/>
        <end position="54"/>
    </location>
</feature>
<dbReference type="GO" id="GO:0071586">
    <property type="term" value="P:CAAX-box protein processing"/>
    <property type="evidence" value="ECO:0007669"/>
    <property type="project" value="InterPro"/>
</dbReference>
<feature type="non-terminal residue" evidence="13">
    <location>
        <position position="271"/>
    </location>
</feature>
<dbReference type="Pfam" id="PF02517">
    <property type="entry name" value="Rce1-like"/>
    <property type="match status" value="1"/>
</dbReference>
<dbReference type="MEROPS" id="G05.002"/>
<evidence type="ECO:0000256" key="5">
    <source>
        <dbReference type="ARBA" id="ARBA00022801"/>
    </source>
</evidence>
<feature type="transmembrane region" description="Helical" evidence="11">
    <location>
        <begin position="244"/>
        <end position="262"/>
    </location>
</feature>
<evidence type="ECO:0000313" key="13">
    <source>
        <dbReference type="EMBL" id="EFJ44992.1"/>
    </source>
</evidence>
<evidence type="ECO:0000259" key="12">
    <source>
        <dbReference type="Pfam" id="PF02517"/>
    </source>
</evidence>
<evidence type="ECO:0000313" key="14">
    <source>
        <dbReference type="Proteomes" id="UP000001058"/>
    </source>
</evidence>
<keyword evidence="14" id="KW-1185">Reference proteome</keyword>
<keyword evidence="6" id="KW-0256">Endoplasmic reticulum</keyword>
<proteinExistence type="inferred from homology"/>
<dbReference type="FunCoup" id="D8U5F2">
    <property type="interactions" value="1653"/>
</dbReference>
<feature type="transmembrane region" description="Helical" evidence="11">
    <location>
        <begin position="142"/>
        <end position="167"/>
    </location>
</feature>
<organism evidence="14">
    <name type="scientific">Volvox carteri f. nagariensis</name>
    <dbReference type="NCBI Taxonomy" id="3068"/>
    <lineage>
        <taxon>Eukaryota</taxon>
        <taxon>Viridiplantae</taxon>
        <taxon>Chlorophyta</taxon>
        <taxon>core chlorophytes</taxon>
        <taxon>Chlorophyceae</taxon>
        <taxon>CS clade</taxon>
        <taxon>Chlamydomonadales</taxon>
        <taxon>Volvocaceae</taxon>
        <taxon>Volvox</taxon>
    </lineage>
</organism>
<evidence type="ECO:0000256" key="4">
    <source>
        <dbReference type="ARBA" id="ARBA00022692"/>
    </source>
</evidence>
<dbReference type="InterPro" id="IPR003675">
    <property type="entry name" value="Rce1/LyrA-like_dom"/>
</dbReference>
<sequence>LAFLACLVIASTFVGFLYIWRGNQRRDDPSTIRRRLFSITLACSVSWLPTYFWATRLHQARCLRVVGLPRAVLDALFLVSTLFAGPLVYFHGNGVGDRAEGRGAAGDNVSTAAPPPSWLLRLAAGDLALWRNLVAAPLAEEFVFRACMVPLLGVEFWNVVLLIPLFFGAAHLHHAADLMRHQGKSLRGALLVVGFQFLYTTVFGWLATYLFLRTGHLAAPVAAHVFCNWAGFPPFGDMLSHPRGILLALTTAAGVAVFFLALPRLTSPDRY</sequence>
<feature type="domain" description="CAAX prenyl protease 2/Lysostaphin resistance protein A-like" evidence="12">
    <location>
        <begin position="128"/>
        <end position="229"/>
    </location>
</feature>
<dbReference type="PANTHER" id="PTHR13046">
    <property type="entry name" value="PROTEASE U48 CAAX PRENYL PROTEASE RCE1"/>
    <property type="match status" value="1"/>
</dbReference>
<dbReference type="InterPro" id="IPR039731">
    <property type="entry name" value="Rce1"/>
</dbReference>
<dbReference type="GO" id="GO:0005789">
    <property type="term" value="C:endoplasmic reticulum membrane"/>
    <property type="evidence" value="ECO:0007669"/>
    <property type="project" value="UniProtKB-SubCell"/>
</dbReference>
<name>D8U5F2_VOLCA</name>
<evidence type="ECO:0000256" key="1">
    <source>
        <dbReference type="ARBA" id="ARBA00004477"/>
    </source>
</evidence>
<dbReference type="AlphaFoldDB" id="D8U5F2"/>